<dbReference type="RefSeq" id="WP_380567990.1">
    <property type="nucleotide sequence ID" value="NZ_JBEUKS010000014.1"/>
</dbReference>
<dbReference type="EC" id="2.1.1.45" evidence="1"/>
<evidence type="ECO:0000259" key="4">
    <source>
        <dbReference type="Pfam" id="PF00303"/>
    </source>
</evidence>
<accession>A0ABV6XXB4</accession>
<dbReference type="Pfam" id="PF00303">
    <property type="entry name" value="Thymidylat_synt"/>
    <property type="match status" value="1"/>
</dbReference>
<name>A0ABV6XXB4_9ACTN</name>
<keyword evidence="6" id="KW-1185">Reference proteome</keyword>
<organism evidence="5 6">
    <name type="scientific">Streptacidiphilus jeojiensis</name>
    <dbReference type="NCBI Taxonomy" id="3229225"/>
    <lineage>
        <taxon>Bacteria</taxon>
        <taxon>Bacillati</taxon>
        <taxon>Actinomycetota</taxon>
        <taxon>Actinomycetes</taxon>
        <taxon>Kitasatosporales</taxon>
        <taxon>Streptomycetaceae</taxon>
        <taxon>Streptacidiphilus</taxon>
    </lineage>
</organism>
<comment type="caution">
    <text evidence="5">The sequence shown here is derived from an EMBL/GenBank/DDBJ whole genome shotgun (WGS) entry which is preliminary data.</text>
</comment>
<evidence type="ECO:0000256" key="1">
    <source>
        <dbReference type="ARBA" id="ARBA00011947"/>
    </source>
</evidence>
<protein>
    <recommendedName>
        <fullName evidence="1">thymidylate synthase</fullName>
        <ecNumber evidence="1">2.1.1.45</ecNumber>
    </recommendedName>
</protein>
<dbReference type="CDD" id="cd00351">
    <property type="entry name" value="TS_Pyrimidine_HMase"/>
    <property type="match status" value="1"/>
</dbReference>
<keyword evidence="2 5" id="KW-0489">Methyltransferase</keyword>
<dbReference type="InterPro" id="IPR045097">
    <property type="entry name" value="Thymidate_synth/dCMP_Mease"/>
</dbReference>
<dbReference type="SUPFAM" id="SSF55831">
    <property type="entry name" value="Thymidylate synthase/dCMP hydroxymethylase"/>
    <property type="match status" value="1"/>
</dbReference>
<evidence type="ECO:0000313" key="6">
    <source>
        <dbReference type="Proteomes" id="UP001592581"/>
    </source>
</evidence>
<dbReference type="PANTHER" id="PTHR11548">
    <property type="entry name" value="THYMIDYLATE SYNTHASE 1"/>
    <property type="match status" value="1"/>
</dbReference>
<evidence type="ECO:0000256" key="3">
    <source>
        <dbReference type="ARBA" id="ARBA00022679"/>
    </source>
</evidence>
<dbReference type="GO" id="GO:0032259">
    <property type="term" value="P:methylation"/>
    <property type="evidence" value="ECO:0007669"/>
    <property type="project" value="UniProtKB-KW"/>
</dbReference>
<dbReference type="EMBL" id="JBEUKS010000014">
    <property type="protein sequence ID" value="MFC1442896.1"/>
    <property type="molecule type" value="Genomic_DNA"/>
</dbReference>
<evidence type="ECO:0000313" key="5">
    <source>
        <dbReference type="EMBL" id="MFC1442896.1"/>
    </source>
</evidence>
<dbReference type="InterPro" id="IPR036926">
    <property type="entry name" value="Thymidate_synth/dCMP_Mease_sf"/>
</dbReference>
<feature type="domain" description="Thymidylate synthase/dCMP hydroxymethylase" evidence="4">
    <location>
        <begin position="61"/>
        <end position="228"/>
    </location>
</feature>
<dbReference type="InterPro" id="IPR000398">
    <property type="entry name" value="Thymidylate_synthase"/>
</dbReference>
<dbReference type="PRINTS" id="PR00108">
    <property type="entry name" value="THYMDSNTHASE"/>
</dbReference>
<evidence type="ECO:0000256" key="2">
    <source>
        <dbReference type="ARBA" id="ARBA00022603"/>
    </source>
</evidence>
<dbReference type="GO" id="GO:0004799">
    <property type="term" value="F:thymidylate synthase activity"/>
    <property type="evidence" value="ECO:0007669"/>
    <property type="project" value="UniProtKB-EC"/>
</dbReference>
<keyword evidence="3 5" id="KW-0808">Transferase</keyword>
<proteinExistence type="predicted"/>
<dbReference type="InterPro" id="IPR023451">
    <property type="entry name" value="Thymidate_synth/dCMP_Mease_dom"/>
</dbReference>
<dbReference type="Proteomes" id="UP001592581">
    <property type="component" value="Unassembled WGS sequence"/>
</dbReference>
<sequence length="322" mass="36021">MTTKTAESVADLFEQAITLARDGDKASPRGLPTREALGVTLRLTRPRARLLLPAAGGGRVLNTAFAAAECVWILSGSNDPWIYDYNARMRQYTDEGVLRGAYGPRMRSWRGEVDQLAHVVELLRRDPDSRQAVIQLYDPQADAPGHKDIPCTLGWRFQLRQGRLHMATTMRSQDVWTGLPYDLFTFTVLHELVAGWLGVELGEYRHHVDSLHLYETDLDLADAALGKVASPEMDSLATPWSGFDAMLDRVSGFEPTVHPAWDSFTAVMAGYRCWKEGRYDKARTFAALATGPMRQGLEAWFEELEQRRHRGTQSATAGAVTR</sequence>
<dbReference type="PANTHER" id="PTHR11548:SF9">
    <property type="entry name" value="THYMIDYLATE SYNTHASE"/>
    <property type="match status" value="1"/>
</dbReference>
<reference evidence="5 6" key="1">
    <citation type="submission" date="2024-06" db="EMBL/GenBank/DDBJ databases">
        <authorList>
            <person name="Lee S.D."/>
        </authorList>
    </citation>
    <scope>NUCLEOTIDE SEQUENCE [LARGE SCALE GENOMIC DNA]</scope>
    <source>
        <strain evidence="5 6">N1-10</strain>
    </source>
</reference>
<dbReference type="Gene3D" id="3.30.572.10">
    <property type="entry name" value="Thymidylate synthase/dCMP hydroxymethylase domain"/>
    <property type="match status" value="1"/>
</dbReference>
<gene>
    <name evidence="5" type="ORF">ABUW04_32075</name>
</gene>